<evidence type="ECO:0000313" key="3">
    <source>
        <dbReference type="EMBL" id="UUF09069.1"/>
    </source>
</evidence>
<dbReference type="InterPro" id="IPR024529">
    <property type="entry name" value="ECF_trnsprt_substrate-spec"/>
</dbReference>
<dbReference type="Gene3D" id="1.10.1760.20">
    <property type="match status" value="1"/>
</dbReference>
<dbReference type="EMBL" id="CP071250">
    <property type="protein sequence ID" value="UUF09069.1"/>
    <property type="molecule type" value="Genomic_DNA"/>
</dbReference>
<feature type="transmembrane region" description="Helical" evidence="1">
    <location>
        <begin position="133"/>
        <end position="154"/>
    </location>
</feature>
<keyword evidence="1" id="KW-0812">Transmembrane</keyword>
<feature type="transmembrane region" description="Helical" evidence="1">
    <location>
        <begin position="12"/>
        <end position="34"/>
    </location>
</feature>
<evidence type="ECO:0000313" key="2">
    <source>
        <dbReference type="EMBL" id="UUF05479.1"/>
    </source>
</evidence>
<proteinExistence type="predicted"/>
<keyword evidence="1" id="KW-1133">Transmembrane helix</keyword>
<dbReference type="EMBL" id="CP071249">
    <property type="protein sequence ID" value="UUF05479.1"/>
    <property type="molecule type" value="Genomic_DNA"/>
</dbReference>
<reference evidence="3 4" key="1">
    <citation type="submission" date="2021-03" db="EMBL/GenBank/DDBJ databases">
        <title>Comparative Genomics and Metabolomics in the genus Turicibacter.</title>
        <authorList>
            <person name="Maki J."/>
            <person name="Looft T."/>
        </authorList>
    </citation>
    <scope>NUCLEOTIDE SEQUENCE</scope>
    <source>
        <strain evidence="3">ISU324</strain>
        <strain evidence="2 4">MMM721</strain>
    </source>
</reference>
<sequence>MNQSSKKTKYLVLVTMFCSIEVLLMFTPLGFIPIGPMKATTMHIPVILAGILLGIKGGAITGLVFGISSVVNATINPTILSFVFTPFYSLGEYHGNFMSLVIAIVPRVLLGVLGGLIYSWFKNRDKNMIGGGVTALLCTVLHTAMVLGMIYIFFGPSYAAAQGLDTTQLLMALIGLVFTNGLLEACVATVVIVPLVKVLEPMAQKMGLTHMNIKLNKVER</sequence>
<accession>A0A9Q9CM66</accession>
<feature type="transmembrane region" description="Helical" evidence="1">
    <location>
        <begin position="169"/>
        <end position="196"/>
    </location>
</feature>
<dbReference type="Proteomes" id="UP001058072">
    <property type="component" value="Chromosome"/>
</dbReference>
<organism evidence="3 5">
    <name type="scientific">Turicibacter bilis</name>
    <dbReference type="NCBI Taxonomy" id="2735723"/>
    <lineage>
        <taxon>Bacteria</taxon>
        <taxon>Bacillati</taxon>
        <taxon>Bacillota</taxon>
        <taxon>Erysipelotrichia</taxon>
        <taxon>Erysipelotrichales</taxon>
        <taxon>Turicibacteraceae</taxon>
        <taxon>Turicibacter</taxon>
    </lineage>
</organism>
<feature type="transmembrane region" description="Helical" evidence="1">
    <location>
        <begin position="46"/>
        <end position="67"/>
    </location>
</feature>
<dbReference type="Pfam" id="PF12822">
    <property type="entry name" value="ECF_trnsprt"/>
    <property type="match status" value="1"/>
</dbReference>
<evidence type="ECO:0000256" key="1">
    <source>
        <dbReference type="SAM" id="Phobius"/>
    </source>
</evidence>
<protein>
    <submittedName>
        <fullName evidence="3">ECF transporter S component</fullName>
    </submittedName>
</protein>
<feature type="transmembrane region" description="Helical" evidence="1">
    <location>
        <begin position="97"/>
        <end position="121"/>
    </location>
</feature>
<keyword evidence="4" id="KW-1185">Reference proteome</keyword>
<dbReference type="RefSeq" id="WP_055241373.1">
    <property type="nucleotide sequence ID" value="NZ_CP071249.1"/>
</dbReference>
<dbReference type="AlphaFoldDB" id="A0A9Q9CM66"/>
<dbReference type="Proteomes" id="UP001058016">
    <property type="component" value="Chromosome"/>
</dbReference>
<evidence type="ECO:0000313" key="4">
    <source>
        <dbReference type="Proteomes" id="UP001058016"/>
    </source>
</evidence>
<dbReference type="GO" id="GO:0022857">
    <property type="term" value="F:transmembrane transporter activity"/>
    <property type="evidence" value="ECO:0007669"/>
    <property type="project" value="InterPro"/>
</dbReference>
<gene>
    <name evidence="2" type="ORF">J0J69_10455</name>
    <name evidence="3" type="ORF">J0J70_03430</name>
</gene>
<evidence type="ECO:0000313" key="5">
    <source>
        <dbReference type="Proteomes" id="UP001058072"/>
    </source>
</evidence>
<name>A0A9Q9CM66_9FIRM</name>
<keyword evidence="1" id="KW-0472">Membrane</keyword>